<proteinExistence type="predicted"/>
<name>A0AB33KVG2_9ACTN</name>
<geneLocation type="plasmid" evidence="1">
    <name>pCMC78_01</name>
</geneLocation>
<dbReference type="RefSeq" id="WP_319602209.1">
    <property type="nucleotide sequence ID" value="NZ_AP035885.1"/>
</dbReference>
<dbReference type="AlphaFoldDB" id="A0AB33KVG2"/>
<reference evidence="1" key="1">
    <citation type="submission" date="2024-07" db="EMBL/GenBank/DDBJ databases">
        <title>Complete genome sequences of cellulolytic bacteria, Kitasatospora sp. CMC57 and Streptomyces sp. CMC78, isolated from Japanese agricultural soil.</title>
        <authorList>
            <person name="Hashimoto T."/>
            <person name="Ito M."/>
            <person name="Iwamoto M."/>
            <person name="Fukahori D."/>
            <person name="Shoda T."/>
            <person name="Sakoda M."/>
            <person name="Morohoshi T."/>
            <person name="Mitsuboshi M."/>
            <person name="Nishizawa T."/>
        </authorList>
    </citation>
    <scope>NUCLEOTIDE SEQUENCE</scope>
    <source>
        <strain evidence="1">CMC78</strain>
        <plasmid evidence="1">pCMC78_01</plasmid>
    </source>
</reference>
<accession>A0AB33KVG2</accession>
<protein>
    <submittedName>
        <fullName evidence="1">PRL2-19</fullName>
    </submittedName>
</protein>
<dbReference type="EMBL" id="AP035885">
    <property type="protein sequence ID" value="BFP57578.1"/>
    <property type="molecule type" value="Genomic_DNA"/>
</dbReference>
<sequence>MTHLPHRPEDMSHAMLIAILMHHGGSLDLPAGAFTPDAIGGLDGAFHAVALEPLPGTGTIRISVQPRPAGDNGGITKL</sequence>
<gene>
    <name evidence="1" type="ORF">SCMC78_73850</name>
</gene>
<organism evidence="1">
    <name type="scientific">Streptomyces sp. CMC78</name>
    <dbReference type="NCBI Taxonomy" id="3231512"/>
    <lineage>
        <taxon>Bacteria</taxon>
        <taxon>Bacillati</taxon>
        <taxon>Actinomycetota</taxon>
        <taxon>Actinomycetes</taxon>
        <taxon>Kitasatosporales</taxon>
        <taxon>Streptomycetaceae</taxon>
        <taxon>Streptomyces</taxon>
    </lineage>
</organism>
<evidence type="ECO:0000313" key="1">
    <source>
        <dbReference type="EMBL" id="BFP57578.1"/>
    </source>
</evidence>
<dbReference type="KEGG" id="stcm:SCMC78_73850"/>
<keyword evidence="1" id="KW-0614">Plasmid</keyword>